<name>A0A0E9U1C6_ANGAN</name>
<organism evidence="1">
    <name type="scientific">Anguilla anguilla</name>
    <name type="common">European freshwater eel</name>
    <name type="synonym">Muraena anguilla</name>
    <dbReference type="NCBI Taxonomy" id="7936"/>
    <lineage>
        <taxon>Eukaryota</taxon>
        <taxon>Metazoa</taxon>
        <taxon>Chordata</taxon>
        <taxon>Craniata</taxon>
        <taxon>Vertebrata</taxon>
        <taxon>Euteleostomi</taxon>
        <taxon>Actinopterygii</taxon>
        <taxon>Neopterygii</taxon>
        <taxon>Teleostei</taxon>
        <taxon>Anguilliformes</taxon>
        <taxon>Anguillidae</taxon>
        <taxon>Anguilla</taxon>
    </lineage>
</organism>
<reference evidence="1" key="2">
    <citation type="journal article" date="2015" name="Fish Shellfish Immunol.">
        <title>Early steps in the European eel (Anguilla anguilla)-Vibrio vulnificus interaction in the gills: Role of the RtxA13 toxin.</title>
        <authorList>
            <person name="Callol A."/>
            <person name="Pajuelo D."/>
            <person name="Ebbesson L."/>
            <person name="Teles M."/>
            <person name="MacKenzie S."/>
            <person name="Amaro C."/>
        </authorList>
    </citation>
    <scope>NUCLEOTIDE SEQUENCE</scope>
</reference>
<protein>
    <submittedName>
        <fullName evidence="1">Uncharacterized protein</fullName>
    </submittedName>
</protein>
<reference evidence="1" key="1">
    <citation type="submission" date="2014-11" db="EMBL/GenBank/DDBJ databases">
        <authorList>
            <person name="Amaro Gonzalez C."/>
        </authorList>
    </citation>
    <scope>NUCLEOTIDE SEQUENCE</scope>
</reference>
<sequence length="38" mass="4061">MIRQSTTGIKMSCAVPGTPPYVCPFVSGHRQAPPTCQL</sequence>
<evidence type="ECO:0000313" key="1">
    <source>
        <dbReference type="EMBL" id="JAH59714.1"/>
    </source>
</evidence>
<dbReference type="AlphaFoldDB" id="A0A0E9U1C6"/>
<proteinExistence type="predicted"/>
<dbReference type="EMBL" id="GBXM01048863">
    <property type="protein sequence ID" value="JAH59714.1"/>
    <property type="molecule type" value="Transcribed_RNA"/>
</dbReference>
<accession>A0A0E9U1C6</accession>